<evidence type="ECO:0000256" key="5">
    <source>
        <dbReference type="ARBA" id="ARBA00022491"/>
    </source>
</evidence>
<evidence type="ECO:0000256" key="1">
    <source>
        <dbReference type="ARBA" id="ARBA00004496"/>
    </source>
</evidence>
<dbReference type="Gene3D" id="2.30.30.90">
    <property type="match status" value="1"/>
</dbReference>
<dbReference type="InterPro" id="IPR036421">
    <property type="entry name" value="Fe_dep_repressor_sf"/>
</dbReference>
<evidence type="ECO:0000256" key="8">
    <source>
        <dbReference type="ARBA" id="ARBA00023125"/>
    </source>
</evidence>
<keyword evidence="10" id="KW-0804">Transcription</keyword>
<keyword evidence="16" id="KW-1185">Reference proteome</keyword>
<evidence type="ECO:0000256" key="7">
    <source>
        <dbReference type="ARBA" id="ARBA00023015"/>
    </source>
</evidence>
<evidence type="ECO:0000256" key="11">
    <source>
        <dbReference type="ARBA" id="ARBA00023211"/>
    </source>
</evidence>
<comment type="caution">
    <text evidence="15">The sequence shown here is derived from an EMBL/GenBank/DDBJ whole genome shotgun (WGS) entry which is preliminary data.</text>
</comment>
<dbReference type="InterPro" id="IPR022689">
    <property type="entry name" value="Iron_dep_repressor"/>
</dbReference>
<sequence length="231" mass="25420">MVELEQASCCGVVQSPSVEDALRTIYVRAGRGEQIRTSALAQHLNVTPPSASAMLKRLAAHGLVDRGPDHQIALTAHGADHARDVVRRHRLLETFLAMVLGLTWDEVHVEADLLEHAVSDRLLARIDEYLKHPARDPHGDPIPRPGTQHEESWSTPLASAPVGCRFLVERVFDDDGAALRYLAKLGIHPGVTVQLTKRQPFGGPLWIRVDDDREHALGEQLLGLVHGRVTS</sequence>
<proteinExistence type="inferred from homology"/>
<dbReference type="Pfam" id="PF02742">
    <property type="entry name" value="Fe_dep_repr_C"/>
    <property type="match status" value="1"/>
</dbReference>
<dbReference type="InterPro" id="IPR001367">
    <property type="entry name" value="Fe_dep_repressor"/>
</dbReference>
<dbReference type="InterPro" id="IPR036390">
    <property type="entry name" value="WH_DNA-bd_sf"/>
</dbReference>
<dbReference type="RefSeq" id="WP_379585777.1">
    <property type="nucleotide sequence ID" value="NZ_JBHSQW010000033.1"/>
</dbReference>
<dbReference type="Pfam" id="PF04023">
    <property type="entry name" value="FeoA"/>
    <property type="match status" value="1"/>
</dbReference>
<accession>A0ABW1J463</accession>
<feature type="domain" description="HTH dtxR-type" evidence="14">
    <location>
        <begin position="15"/>
        <end position="75"/>
    </location>
</feature>
<evidence type="ECO:0000256" key="12">
    <source>
        <dbReference type="ARBA" id="ARBA00032593"/>
    </source>
</evidence>
<dbReference type="InterPro" id="IPR022687">
    <property type="entry name" value="HTH_DTXR"/>
</dbReference>
<evidence type="ECO:0000256" key="2">
    <source>
        <dbReference type="ARBA" id="ARBA00007871"/>
    </source>
</evidence>
<evidence type="ECO:0000259" key="14">
    <source>
        <dbReference type="PROSITE" id="PS50944"/>
    </source>
</evidence>
<keyword evidence="7" id="KW-0805">Transcription regulation</keyword>
<comment type="subcellular location">
    <subcellularLocation>
        <location evidence="1">Cytoplasm</location>
    </subcellularLocation>
</comment>
<evidence type="ECO:0000256" key="9">
    <source>
        <dbReference type="ARBA" id="ARBA00023159"/>
    </source>
</evidence>
<dbReference type="InterPro" id="IPR036388">
    <property type="entry name" value="WH-like_DNA-bd_sf"/>
</dbReference>
<evidence type="ECO:0000256" key="3">
    <source>
        <dbReference type="ARBA" id="ARBA00011738"/>
    </source>
</evidence>
<dbReference type="PROSITE" id="PS50944">
    <property type="entry name" value="HTH_DTXR"/>
    <property type="match status" value="1"/>
</dbReference>
<dbReference type="SUPFAM" id="SSF46785">
    <property type="entry name" value="Winged helix' DNA-binding domain"/>
    <property type="match status" value="1"/>
</dbReference>
<dbReference type="SMART" id="SM00529">
    <property type="entry name" value="HTH_DTXR"/>
    <property type="match status" value="1"/>
</dbReference>
<dbReference type="Pfam" id="PF01325">
    <property type="entry name" value="Fe_dep_repress"/>
    <property type="match status" value="1"/>
</dbReference>
<keyword evidence="4" id="KW-0963">Cytoplasm</keyword>
<evidence type="ECO:0000256" key="4">
    <source>
        <dbReference type="ARBA" id="ARBA00022490"/>
    </source>
</evidence>
<dbReference type="Gene3D" id="1.10.10.10">
    <property type="entry name" value="Winged helix-like DNA-binding domain superfamily/Winged helix DNA-binding domain"/>
    <property type="match status" value="1"/>
</dbReference>
<dbReference type="SMART" id="SM00899">
    <property type="entry name" value="FeoA"/>
    <property type="match status" value="1"/>
</dbReference>
<dbReference type="PANTHER" id="PTHR33238:SF11">
    <property type="entry name" value="TRANSCRIPTIONAL REGULATOR MNTR"/>
    <property type="match status" value="1"/>
</dbReference>
<keyword evidence="9" id="KW-0010">Activator</keyword>
<dbReference type="InterPro" id="IPR038157">
    <property type="entry name" value="FeoA_core_dom"/>
</dbReference>
<dbReference type="SUPFAM" id="SSF50037">
    <property type="entry name" value="C-terminal domain of transcriptional repressors"/>
    <property type="match status" value="1"/>
</dbReference>
<keyword evidence="5" id="KW-0678">Repressor</keyword>
<comment type="similarity">
    <text evidence="2">Belongs to the DtxR/MntR family.</text>
</comment>
<gene>
    <name evidence="15" type="ORF">ACFQE5_15520</name>
</gene>
<dbReference type="Proteomes" id="UP001596302">
    <property type="component" value="Unassembled WGS sequence"/>
</dbReference>
<comment type="subunit">
    <text evidence="3">Homodimer.</text>
</comment>
<feature type="region of interest" description="Disordered" evidence="13">
    <location>
        <begin position="133"/>
        <end position="154"/>
    </location>
</feature>
<evidence type="ECO:0000256" key="10">
    <source>
        <dbReference type="ARBA" id="ARBA00023163"/>
    </source>
</evidence>
<organism evidence="15 16">
    <name type="scientific">Pseudonocardia hispaniensis</name>
    <dbReference type="NCBI Taxonomy" id="904933"/>
    <lineage>
        <taxon>Bacteria</taxon>
        <taxon>Bacillati</taxon>
        <taxon>Actinomycetota</taxon>
        <taxon>Actinomycetes</taxon>
        <taxon>Pseudonocardiales</taxon>
        <taxon>Pseudonocardiaceae</taxon>
        <taxon>Pseudonocardia</taxon>
    </lineage>
</organism>
<dbReference type="InterPro" id="IPR050536">
    <property type="entry name" value="DtxR_MntR_Metal-Reg"/>
</dbReference>
<keyword evidence="8" id="KW-0238">DNA-binding</keyword>
<dbReference type="SUPFAM" id="SSF47979">
    <property type="entry name" value="Iron-dependent repressor protein, dimerization domain"/>
    <property type="match status" value="1"/>
</dbReference>
<dbReference type="InterPro" id="IPR008988">
    <property type="entry name" value="Transcriptional_repressor_C"/>
</dbReference>
<evidence type="ECO:0000313" key="15">
    <source>
        <dbReference type="EMBL" id="MFC5995624.1"/>
    </source>
</evidence>
<evidence type="ECO:0000256" key="13">
    <source>
        <dbReference type="SAM" id="MobiDB-lite"/>
    </source>
</evidence>
<dbReference type="EMBL" id="JBHSQW010000033">
    <property type="protein sequence ID" value="MFC5995624.1"/>
    <property type="molecule type" value="Genomic_DNA"/>
</dbReference>
<evidence type="ECO:0000313" key="16">
    <source>
        <dbReference type="Proteomes" id="UP001596302"/>
    </source>
</evidence>
<keyword evidence="6" id="KW-0408">Iron</keyword>
<name>A0ABW1J463_9PSEU</name>
<keyword evidence="11" id="KW-0464">Manganese</keyword>
<reference evidence="16" key="1">
    <citation type="journal article" date="2019" name="Int. J. Syst. Evol. Microbiol.">
        <title>The Global Catalogue of Microorganisms (GCM) 10K type strain sequencing project: providing services to taxonomists for standard genome sequencing and annotation.</title>
        <authorList>
            <consortium name="The Broad Institute Genomics Platform"/>
            <consortium name="The Broad Institute Genome Sequencing Center for Infectious Disease"/>
            <person name="Wu L."/>
            <person name="Ma J."/>
        </authorList>
    </citation>
    <scope>NUCLEOTIDE SEQUENCE [LARGE SCALE GENOMIC DNA]</scope>
    <source>
        <strain evidence="16">CCM 8391</strain>
    </source>
</reference>
<dbReference type="PANTHER" id="PTHR33238">
    <property type="entry name" value="IRON (METAL) DEPENDENT REPRESSOR, DTXR FAMILY"/>
    <property type="match status" value="1"/>
</dbReference>
<evidence type="ECO:0000256" key="6">
    <source>
        <dbReference type="ARBA" id="ARBA00023004"/>
    </source>
</evidence>
<dbReference type="InterPro" id="IPR007167">
    <property type="entry name" value="Fe-transptr_FeoA-like"/>
</dbReference>
<feature type="compositionally biased region" description="Basic and acidic residues" evidence="13">
    <location>
        <begin position="133"/>
        <end position="152"/>
    </location>
</feature>
<protein>
    <recommendedName>
        <fullName evidence="12">Manganese transport regulator</fullName>
    </recommendedName>
</protein>